<dbReference type="AlphaFoldDB" id="A0A934MZX7"/>
<evidence type="ECO:0000256" key="8">
    <source>
        <dbReference type="ARBA" id="ARBA00023136"/>
    </source>
</evidence>
<dbReference type="PANTHER" id="PTHR33121:SF79">
    <property type="entry name" value="CYCLIC DI-GMP PHOSPHODIESTERASE PDED-RELATED"/>
    <property type="match status" value="1"/>
</dbReference>
<dbReference type="InterPro" id="IPR024744">
    <property type="entry name" value="CSS-motif_dom"/>
</dbReference>
<dbReference type="Proteomes" id="UP000628710">
    <property type="component" value="Unassembled WGS sequence"/>
</dbReference>
<accession>A0A934MZX7</accession>
<evidence type="ECO:0000259" key="11">
    <source>
        <dbReference type="PROSITE" id="PS50883"/>
    </source>
</evidence>
<feature type="domain" description="EAL" evidence="11">
    <location>
        <begin position="260"/>
        <end position="515"/>
    </location>
</feature>
<dbReference type="RefSeq" id="WP_199468374.1">
    <property type="nucleotide sequence ID" value="NZ_JAEMNX010000010.1"/>
</dbReference>
<dbReference type="Pfam" id="PF00563">
    <property type="entry name" value="EAL"/>
    <property type="match status" value="1"/>
</dbReference>
<organism evidence="12 13">
    <name type="scientific">Marinomonas transparens</name>
    <dbReference type="NCBI Taxonomy" id="2795388"/>
    <lineage>
        <taxon>Bacteria</taxon>
        <taxon>Pseudomonadati</taxon>
        <taxon>Pseudomonadota</taxon>
        <taxon>Gammaproteobacteria</taxon>
        <taxon>Oceanospirillales</taxon>
        <taxon>Oceanospirillaceae</taxon>
        <taxon>Marinomonas</taxon>
    </lineage>
</organism>
<evidence type="ECO:0000256" key="2">
    <source>
        <dbReference type="ARBA" id="ARBA00012282"/>
    </source>
</evidence>
<keyword evidence="6" id="KW-0378">Hydrolase</keyword>
<evidence type="ECO:0000256" key="5">
    <source>
        <dbReference type="ARBA" id="ARBA00022692"/>
    </source>
</evidence>
<dbReference type="SUPFAM" id="SSF141868">
    <property type="entry name" value="EAL domain-like"/>
    <property type="match status" value="1"/>
</dbReference>
<dbReference type="GO" id="GO:0005886">
    <property type="term" value="C:plasma membrane"/>
    <property type="evidence" value="ECO:0007669"/>
    <property type="project" value="UniProtKB-SubCell"/>
</dbReference>
<evidence type="ECO:0000256" key="4">
    <source>
        <dbReference type="ARBA" id="ARBA00022636"/>
    </source>
</evidence>
<comment type="caution">
    <text evidence="12">The sequence shown here is derived from an EMBL/GenBank/DDBJ whole genome shotgun (WGS) entry which is preliminary data.</text>
</comment>
<dbReference type="PROSITE" id="PS50883">
    <property type="entry name" value="EAL"/>
    <property type="match status" value="1"/>
</dbReference>
<name>A0A934MZX7_9GAMM</name>
<keyword evidence="3" id="KW-1003">Cell membrane</keyword>
<dbReference type="EMBL" id="JAEMNX010000010">
    <property type="protein sequence ID" value="MBJ7538015.1"/>
    <property type="molecule type" value="Genomic_DNA"/>
</dbReference>
<dbReference type="CDD" id="cd01948">
    <property type="entry name" value="EAL"/>
    <property type="match status" value="1"/>
</dbReference>
<comment type="catalytic activity">
    <reaction evidence="9">
        <text>3',3'-c-di-GMP + H2O = 5'-phosphoguanylyl(3'-&gt;5')guanosine + H(+)</text>
        <dbReference type="Rhea" id="RHEA:24902"/>
        <dbReference type="ChEBI" id="CHEBI:15377"/>
        <dbReference type="ChEBI" id="CHEBI:15378"/>
        <dbReference type="ChEBI" id="CHEBI:58754"/>
        <dbReference type="ChEBI" id="CHEBI:58805"/>
        <dbReference type="EC" id="3.1.4.52"/>
    </reaction>
</comment>
<proteinExistence type="predicted"/>
<dbReference type="InterPro" id="IPR001633">
    <property type="entry name" value="EAL_dom"/>
</dbReference>
<dbReference type="GO" id="GO:0071111">
    <property type="term" value="F:cyclic-guanylate-specific phosphodiesterase activity"/>
    <property type="evidence" value="ECO:0007669"/>
    <property type="project" value="UniProtKB-EC"/>
</dbReference>
<keyword evidence="13" id="KW-1185">Reference proteome</keyword>
<evidence type="ECO:0000256" key="6">
    <source>
        <dbReference type="ARBA" id="ARBA00022801"/>
    </source>
</evidence>
<protein>
    <recommendedName>
        <fullName evidence="2">cyclic-guanylate-specific phosphodiesterase</fullName>
        <ecNumber evidence="2">3.1.4.52</ecNumber>
    </recommendedName>
</protein>
<evidence type="ECO:0000256" key="7">
    <source>
        <dbReference type="ARBA" id="ARBA00022989"/>
    </source>
</evidence>
<feature type="transmembrane region" description="Helical" evidence="10">
    <location>
        <begin position="234"/>
        <end position="252"/>
    </location>
</feature>
<keyword evidence="8 10" id="KW-0472">Membrane</keyword>
<evidence type="ECO:0000256" key="1">
    <source>
        <dbReference type="ARBA" id="ARBA00004651"/>
    </source>
</evidence>
<evidence type="ECO:0000256" key="10">
    <source>
        <dbReference type="SAM" id="Phobius"/>
    </source>
</evidence>
<dbReference type="InterPro" id="IPR035919">
    <property type="entry name" value="EAL_sf"/>
</dbReference>
<dbReference type="SMART" id="SM00052">
    <property type="entry name" value="EAL"/>
    <property type="match status" value="1"/>
</dbReference>
<gene>
    <name evidence="12" type="ORF">I8J31_10055</name>
</gene>
<reference evidence="12" key="1">
    <citation type="submission" date="2020-12" db="EMBL/GenBank/DDBJ databases">
        <title>Marinomonas arctica sp. nov., a psychrotolerant bacterium isolated from the Arctic.</title>
        <authorList>
            <person name="Zhang Y."/>
        </authorList>
    </citation>
    <scope>NUCLEOTIDE SEQUENCE</scope>
    <source>
        <strain evidence="12">C1424</strain>
    </source>
</reference>
<dbReference type="InterPro" id="IPR050706">
    <property type="entry name" value="Cyclic-di-GMP_PDE-like"/>
</dbReference>
<dbReference type="EC" id="3.1.4.52" evidence="2"/>
<keyword evidence="4" id="KW-0973">c-di-GMP</keyword>
<sequence length="517" mass="58925">MIKDLYASIPSNNKWLLIYGSLSFCVCVFIFPIGLYFYLHAQLDQRADEADSVLTQKMTNIFAELQYVTSEATASCEDADLKSLRRAAFYSSTFKEVGLFNADFRVYCTSLGAKDFSIFKSITQRIEQSSDRKTVSLAPSNTLGEETFFAFYQGENGIGANGLAAPNDLIEDVFWLLSPDYPYELQIGSQKLSSYGQVWDMAVLAKRQSHIENLSMTLTVFLPNKVYWESLRSLLPWAVAAWIVLYAVLYFGHFSLIHYRYSVQHDIKKAILNDAMEVYFQPIVSLHPGSFHEMEALIRWSSPRHGQVSPLYIVEIANRLGLIDTLTWMVIRKVGAFYREYPKQLNNIKTAVNVDRHSLVKESFAPQLAGILEEYPELKGRLGLEVTETSALTTAELPLMVSRFEQIKVLGICLSVDDFGTGYSGLDFLRRFPYDTLKLDQVFIANLRDDQFTRQVLASVTKLAKELNMRLVAEGVERKDQLDAVTELGVDRVQGYYFCRPLPQKKVIQWFEDNPPK</sequence>
<evidence type="ECO:0000313" key="12">
    <source>
        <dbReference type="EMBL" id="MBJ7538015.1"/>
    </source>
</evidence>
<comment type="subcellular location">
    <subcellularLocation>
        <location evidence="1">Cell membrane</location>
        <topology evidence="1">Multi-pass membrane protein</topology>
    </subcellularLocation>
</comment>
<dbReference type="PANTHER" id="PTHR33121">
    <property type="entry name" value="CYCLIC DI-GMP PHOSPHODIESTERASE PDEF"/>
    <property type="match status" value="1"/>
</dbReference>
<dbReference type="Pfam" id="PF12792">
    <property type="entry name" value="CSS-motif"/>
    <property type="match status" value="1"/>
</dbReference>
<evidence type="ECO:0000313" key="13">
    <source>
        <dbReference type="Proteomes" id="UP000628710"/>
    </source>
</evidence>
<evidence type="ECO:0000256" key="9">
    <source>
        <dbReference type="ARBA" id="ARBA00034290"/>
    </source>
</evidence>
<evidence type="ECO:0000256" key="3">
    <source>
        <dbReference type="ARBA" id="ARBA00022475"/>
    </source>
</evidence>
<keyword evidence="5 10" id="KW-0812">Transmembrane</keyword>
<keyword evidence="7 10" id="KW-1133">Transmembrane helix</keyword>
<feature type="transmembrane region" description="Helical" evidence="10">
    <location>
        <begin position="16"/>
        <end position="39"/>
    </location>
</feature>
<dbReference type="Gene3D" id="3.20.20.450">
    <property type="entry name" value="EAL domain"/>
    <property type="match status" value="1"/>
</dbReference>